<dbReference type="PROSITE" id="PS51257">
    <property type="entry name" value="PROKAR_LIPOPROTEIN"/>
    <property type="match status" value="1"/>
</dbReference>
<evidence type="ECO:0000313" key="2">
    <source>
        <dbReference type="EMBL" id="MBC5615671.1"/>
    </source>
</evidence>
<keyword evidence="1" id="KW-0812">Transmembrane</keyword>
<protein>
    <recommendedName>
        <fullName evidence="4">ABC transporter permease</fullName>
    </recommendedName>
</protein>
<feature type="transmembrane region" description="Helical" evidence="1">
    <location>
        <begin position="7"/>
        <end position="26"/>
    </location>
</feature>
<evidence type="ECO:0000313" key="3">
    <source>
        <dbReference type="Proteomes" id="UP000636891"/>
    </source>
</evidence>
<dbReference type="Proteomes" id="UP000636891">
    <property type="component" value="Unassembled WGS sequence"/>
</dbReference>
<dbReference type="EMBL" id="JACOOK010000001">
    <property type="protein sequence ID" value="MBC5615671.1"/>
    <property type="molecule type" value="Genomic_DNA"/>
</dbReference>
<keyword evidence="1" id="KW-1133">Transmembrane helix</keyword>
<accession>A0ABR7CJ34</accession>
<gene>
    <name evidence="2" type="ORF">H8S08_01375</name>
</gene>
<organism evidence="2 3">
    <name type="scientific">Alistipes hominis</name>
    <dbReference type="NCBI Taxonomy" id="2763015"/>
    <lineage>
        <taxon>Bacteria</taxon>
        <taxon>Pseudomonadati</taxon>
        <taxon>Bacteroidota</taxon>
        <taxon>Bacteroidia</taxon>
        <taxon>Bacteroidales</taxon>
        <taxon>Rikenellaceae</taxon>
        <taxon>Alistipes</taxon>
    </lineage>
</organism>
<sequence length="55" mass="6378">MILLKRWDVLVMGIVLVAWLACPAIVKNKIVLRIIRGTFIVLITTIIIWRDEIFS</sequence>
<feature type="transmembrane region" description="Helical" evidence="1">
    <location>
        <begin position="32"/>
        <end position="49"/>
    </location>
</feature>
<reference evidence="2 3" key="1">
    <citation type="submission" date="2020-08" db="EMBL/GenBank/DDBJ databases">
        <title>Genome public.</title>
        <authorList>
            <person name="Liu C."/>
            <person name="Sun Q."/>
        </authorList>
    </citation>
    <scope>NUCLEOTIDE SEQUENCE [LARGE SCALE GENOMIC DNA]</scope>
    <source>
        <strain evidence="2 3">New-7</strain>
    </source>
</reference>
<keyword evidence="3" id="KW-1185">Reference proteome</keyword>
<evidence type="ECO:0000256" key="1">
    <source>
        <dbReference type="SAM" id="Phobius"/>
    </source>
</evidence>
<name>A0ABR7CJ34_9BACT</name>
<dbReference type="RefSeq" id="WP_186965828.1">
    <property type="nucleotide sequence ID" value="NZ_JACOOK010000001.1"/>
</dbReference>
<proteinExistence type="predicted"/>
<comment type="caution">
    <text evidence="2">The sequence shown here is derived from an EMBL/GenBank/DDBJ whole genome shotgun (WGS) entry which is preliminary data.</text>
</comment>
<evidence type="ECO:0008006" key="4">
    <source>
        <dbReference type="Google" id="ProtNLM"/>
    </source>
</evidence>
<keyword evidence="1" id="KW-0472">Membrane</keyword>